<dbReference type="InterPro" id="IPR008778">
    <property type="entry name" value="Pirin_C_dom"/>
</dbReference>
<evidence type="ECO:0000256" key="8">
    <source>
        <dbReference type="ARBA" id="ARBA00023136"/>
    </source>
</evidence>
<feature type="transmembrane region" description="Helical" evidence="10">
    <location>
        <begin position="207"/>
        <end position="226"/>
    </location>
</feature>
<dbReference type="InterPro" id="IPR011051">
    <property type="entry name" value="RmlC_Cupin_sf"/>
</dbReference>
<feature type="transmembrane region" description="Helical" evidence="10">
    <location>
        <begin position="421"/>
        <end position="448"/>
    </location>
</feature>
<feature type="domain" description="Major facilitator superfamily (MFS) profile" evidence="11">
    <location>
        <begin position="71"/>
        <end position="517"/>
    </location>
</feature>
<dbReference type="Gene3D" id="2.60.120.10">
    <property type="entry name" value="Jelly Rolls"/>
    <property type="match status" value="2"/>
</dbReference>
<feature type="transmembrane region" description="Helical" evidence="10">
    <location>
        <begin position="329"/>
        <end position="348"/>
    </location>
</feature>
<evidence type="ECO:0000256" key="1">
    <source>
        <dbReference type="ARBA" id="ARBA00004141"/>
    </source>
</evidence>
<feature type="transmembrane region" description="Helical" evidence="10">
    <location>
        <begin position="64"/>
        <end position="84"/>
    </location>
</feature>
<dbReference type="Pfam" id="PF02678">
    <property type="entry name" value="Pirin"/>
    <property type="match status" value="1"/>
</dbReference>
<evidence type="ECO:0000256" key="2">
    <source>
        <dbReference type="ARBA" id="ARBA00008416"/>
    </source>
</evidence>
<dbReference type="InterPro" id="IPR036259">
    <property type="entry name" value="MFS_trans_sf"/>
</dbReference>
<accession>A0A163FPE0</accession>
<dbReference type="CDD" id="cd02247">
    <property type="entry name" value="cupin_pirin_C"/>
    <property type="match status" value="1"/>
</dbReference>
<sequence length="950" mass="105484">MSEEGKQKSSMVSCDRVDDGTVRVNDDAIQRLNVARTDVGQQEEDARLATTAEKTMTVRQAVRLYKWAIIYSMAMSLAVVMEGYDLAAMGSFLGYDQFRQRFGTELDPAGNPRISPAWQAGIQNGVQAGSIIGLWANGYISEWLGYKKTMYGALLASVMFNFLHFFAQDLGMIVAGSVLLGLPWGVFQTLTVTYASDITPSTIRPYLTTYINLCWVIGQLVAAGALRGCQSLGNDWGWRIPIAIQWVWVPFIFLGAYMAPESPWWLVRKGRYEEARQSLVKATTPQADVHFDPDQALALIRHTNDLEVAMSGGVNYLDCFKGVERRRTVIACVVWLTQALCGAAMTGYSVQIFRESGLDEEGALNLNIGQYCLGVVGTIGSWFLLRHFGRRTLYVYGLIILCAFLMVIGGLGVISRNNTSAAWALGSIMLVYNLFYNFTVGPVCYAIVAEMSSTRLKIKTVVLARNVYNIGSVFNNIVVPRMLSPTEWNWAGMTGFFYGGLTALLITFMWFMLPETKRRTFAELDVLFENKVSARRFAKTDVDQFSGHSTVIKIDSNAGSSSNGEKPVALRRELYSSPVRLMKTISSILIAVIAISAAIYNNEYMLSRLTRFKKHFTTPSNNLANTTRDMSANNMFRGLPVIPDEQFSTTSPRKIAKSFLAVEQSEGAGARVRRSVGTPKLRNFSPFLMLDHFAIPPGAGFPDHPHRGQETITYLLSGAVDHEDFAGNKGTIETGDLQFMTAGRGIVHAEMPQQNEKGEANVGMQLWVDLPKELKSCEPRYRDLRAKEIPEATSEDGKVNVKVISGLAYGIESLKELAYTPVWLLDFTVQPGGTVKQPLPKGWNAFAYLLNGTTIFSTDGESRPIEQYHNVVFEKEGDSIEASVEEGAEKESRFILVAGLPLDQPIVQYGPFVVTSRDEVMQAMSDYQTHSNGFERAYNWESEIGKSMVH</sequence>
<feature type="transmembrane region" description="Helical" evidence="10">
    <location>
        <begin position="581"/>
        <end position="600"/>
    </location>
</feature>
<name>A0A163FPE0_DIDRA</name>
<gene>
    <name evidence="12" type="ORF">ST47_g4378</name>
</gene>
<evidence type="ECO:0000256" key="6">
    <source>
        <dbReference type="ARBA" id="ARBA00022692"/>
    </source>
</evidence>
<dbReference type="EMBL" id="JYNV01000156">
    <property type="protein sequence ID" value="KZM24472.1"/>
    <property type="molecule type" value="Genomic_DNA"/>
</dbReference>
<evidence type="ECO:0000256" key="7">
    <source>
        <dbReference type="ARBA" id="ARBA00022989"/>
    </source>
</evidence>
<keyword evidence="6 10" id="KW-0812">Transmembrane</keyword>
<dbReference type="Pfam" id="PF05726">
    <property type="entry name" value="Pirin_C"/>
    <property type="match status" value="1"/>
</dbReference>
<dbReference type="PANTHER" id="PTHR13903:SF8">
    <property type="entry name" value="PIRIN"/>
    <property type="match status" value="1"/>
</dbReference>
<keyword evidence="8 10" id="KW-0472">Membrane</keyword>
<dbReference type="Proteomes" id="UP000076837">
    <property type="component" value="Unassembled WGS sequence"/>
</dbReference>
<dbReference type="PROSITE" id="PS50850">
    <property type="entry name" value="MFS"/>
    <property type="match status" value="1"/>
</dbReference>
<organism evidence="12 13">
    <name type="scientific">Didymella rabiei</name>
    <name type="common">Chickpea ascochyta blight fungus</name>
    <name type="synonym">Mycosphaerella rabiei</name>
    <dbReference type="NCBI Taxonomy" id="5454"/>
    <lineage>
        <taxon>Eukaryota</taxon>
        <taxon>Fungi</taxon>
        <taxon>Dikarya</taxon>
        <taxon>Ascomycota</taxon>
        <taxon>Pezizomycotina</taxon>
        <taxon>Dothideomycetes</taxon>
        <taxon>Pleosporomycetidae</taxon>
        <taxon>Pleosporales</taxon>
        <taxon>Pleosporineae</taxon>
        <taxon>Didymellaceae</taxon>
        <taxon>Ascochyta</taxon>
    </lineage>
</organism>
<dbReference type="FunFam" id="1.20.1250.20:FF:000254">
    <property type="entry name" value="MAL31p Maltose permease"/>
    <property type="match status" value="1"/>
</dbReference>
<dbReference type="PANTHER" id="PTHR13903">
    <property type="entry name" value="PIRIN-RELATED"/>
    <property type="match status" value="1"/>
</dbReference>
<comment type="subcellular location">
    <subcellularLocation>
        <location evidence="1">Membrane</location>
        <topology evidence="1">Multi-pass membrane protein</topology>
    </subcellularLocation>
</comment>
<evidence type="ECO:0000256" key="4">
    <source>
        <dbReference type="ARBA" id="ARBA00022448"/>
    </source>
</evidence>
<feature type="transmembrane region" description="Helical" evidence="10">
    <location>
        <begin position="460"/>
        <end position="478"/>
    </location>
</feature>
<feature type="transmembrane region" description="Helical" evidence="10">
    <location>
        <begin position="238"/>
        <end position="259"/>
    </location>
</feature>
<dbReference type="InterPro" id="IPR012093">
    <property type="entry name" value="Pirin"/>
</dbReference>
<reference evidence="12 13" key="1">
    <citation type="journal article" date="2016" name="Sci. Rep.">
        <title>Draft genome sequencing and secretome analysis of fungal phytopathogen Ascochyta rabiei provides insight into the necrotrophic effector repertoire.</title>
        <authorList>
            <person name="Verma S."/>
            <person name="Gazara R.K."/>
            <person name="Nizam S."/>
            <person name="Parween S."/>
            <person name="Chattopadhyay D."/>
            <person name="Verma P.K."/>
        </authorList>
    </citation>
    <scope>NUCLEOTIDE SEQUENCE [LARGE SCALE GENOMIC DNA]</scope>
    <source>
        <strain evidence="12 13">ArDII</strain>
    </source>
</reference>
<dbReference type="Pfam" id="PF00083">
    <property type="entry name" value="Sugar_tr"/>
    <property type="match status" value="1"/>
</dbReference>
<feature type="transmembrane region" description="Helical" evidence="10">
    <location>
        <begin position="173"/>
        <end position="195"/>
    </location>
</feature>
<dbReference type="InterPro" id="IPR003663">
    <property type="entry name" value="Sugar/inositol_transpt"/>
</dbReference>
<feature type="transmembrane region" description="Helical" evidence="10">
    <location>
        <begin position="368"/>
        <end position="385"/>
    </location>
</feature>
<dbReference type="InterPro" id="IPR005828">
    <property type="entry name" value="MFS_sugar_transport-like"/>
</dbReference>
<keyword evidence="5" id="KW-0762">Sugar transport</keyword>
<keyword evidence="13" id="KW-1185">Reference proteome</keyword>
<dbReference type="Gene3D" id="1.20.1250.20">
    <property type="entry name" value="MFS general substrate transporter like domains"/>
    <property type="match status" value="1"/>
</dbReference>
<comment type="similarity">
    <text evidence="2 9">Belongs to the pirin family.</text>
</comment>
<dbReference type="InterPro" id="IPR014710">
    <property type="entry name" value="RmlC-like_jellyroll"/>
</dbReference>
<keyword evidence="7 10" id="KW-1133">Transmembrane helix</keyword>
<dbReference type="InterPro" id="IPR020846">
    <property type="entry name" value="MFS_dom"/>
</dbReference>
<dbReference type="GO" id="GO:0022857">
    <property type="term" value="F:transmembrane transporter activity"/>
    <property type="evidence" value="ECO:0007669"/>
    <property type="project" value="InterPro"/>
</dbReference>
<evidence type="ECO:0000256" key="3">
    <source>
        <dbReference type="ARBA" id="ARBA00010992"/>
    </source>
</evidence>
<dbReference type="GO" id="GO:0016020">
    <property type="term" value="C:membrane"/>
    <property type="evidence" value="ECO:0007669"/>
    <property type="project" value="UniProtKB-SubCell"/>
</dbReference>
<evidence type="ECO:0000313" key="12">
    <source>
        <dbReference type="EMBL" id="KZM24472.1"/>
    </source>
</evidence>
<dbReference type="CDD" id="cd02909">
    <property type="entry name" value="cupin_pirin_N"/>
    <property type="match status" value="1"/>
</dbReference>
<feature type="transmembrane region" description="Helical" evidence="10">
    <location>
        <begin position="490"/>
        <end position="513"/>
    </location>
</feature>
<feature type="transmembrane region" description="Helical" evidence="10">
    <location>
        <begin position="392"/>
        <end position="415"/>
    </location>
</feature>
<comment type="caution">
    <text evidence="12">The sequence shown here is derived from an EMBL/GenBank/DDBJ whole genome shotgun (WGS) entry which is preliminary data.</text>
</comment>
<dbReference type="AlphaFoldDB" id="A0A163FPE0"/>
<dbReference type="InterPro" id="IPR003829">
    <property type="entry name" value="Pirin_N_dom"/>
</dbReference>
<dbReference type="SUPFAM" id="SSF103473">
    <property type="entry name" value="MFS general substrate transporter"/>
    <property type="match status" value="1"/>
</dbReference>
<protein>
    <submittedName>
        <fullName evidence="12">Substrate-specific transmembrane transporter</fullName>
    </submittedName>
</protein>
<dbReference type="NCBIfam" id="TIGR00879">
    <property type="entry name" value="SP"/>
    <property type="match status" value="1"/>
</dbReference>
<evidence type="ECO:0000256" key="9">
    <source>
        <dbReference type="RuleBase" id="RU003457"/>
    </source>
</evidence>
<evidence type="ECO:0000259" key="11">
    <source>
        <dbReference type="PROSITE" id="PS50850"/>
    </source>
</evidence>
<comment type="similarity">
    <text evidence="3">Belongs to the major facilitator superfamily. Sugar transporter (TC 2.A.1.1) family.</text>
</comment>
<evidence type="ECO:0000256" key="10">
    <source>
        <dbReference type="SAM" id="Phobius"/>
    </source>
</evidence>
<dbReference type="SUPFAM" id="SSF51182">
    <property type="entry name" value="RmlC-like cupins"/>
    <property type="match status" value="1"/>
</dbReference>
<keyword evidence="4" id="KW-0813">Transport</keyword>
<proteinExistence type="inferred from homology"/>
<evidence type="ECO:0000313" key="13">
    <source>
        <dbReference type="Proteomes" id="UP000076837"/>
    </source>
</evidence>
<evidence type="ECO:0000256" key="5">
    <source>
        <dbReference type="ARBA" id="ARBA00022597"/>
    </source>
</evidence>